<keyword evidence="3" id="KW-1185">Reference proteome</keyword>
<comment type="caution">
    <text evidence="2">The sequence shown here is derived from an EMBL/GenBank/DDBJ whole genome shotgun (WGS) entry which is preliminary data.</text>
</comment>
<keyword evidence="1" id="KW-0472">Membrane</keyword>
<dbReference type="PANTHER" id="PTHR37308:SF1">
    <property type="entry name" value="POLYPRENYL-PHOSPHATE TRANSPORTER"/>
    <property type="match status" value="1"/>
</dbReference>
<dbReference type="RefSeq" id="WP_339575794.1">
    <property type="nucleotide sequence ID" value="NZ_JBBIAA010000022.1"/>
</dbReference>
<dbReference type="EMBL" id="JBBIAA010000022">
    <property type="protein sequence ID" value="MEJ5946411.1"/>
    <property type="molecule type" value="Genomic_DNA"/>
</dbReference>
<feature type="transmembrane region" description="Helical" evidence="1">
    <location>
        <begin position="141"/>
        <end position="160"/>
    </location>
</feature>
<evidence type="ECO:0000313" key="3">
    <source>
        <dbReference type="Proteomes" id="UP001387100"/>
    </source>
</evidence>
<feature type="transmembrane region" description="Helical" evidence="1">
    <location>
        <begin position="281"/>
        <end position="301"/>
    </location>
</feature>
<sequence>MTTQRDAATSPGRTPVSHVPVNVGRGLLMGAAEVVPGVSGGTIALITGVYETLIGTAGHTVTALRHLVTGDVRGARREAALGHWLVVVPLLLGTVVALVVGASVIEPLLEDHPVGSRAVFAGLVLASLAVPVLMVGRAWSAWLVLLGLVAAVAAFVLTGLPPGTTADPPLPVVTLAAAVAICALVLPGVSGSFLLATVGLYEPTLTAVNDRDLGYLAAFALGAFVGLALFVRLLQHLLSVHRAVTLAVMTGLMAGSLRALWPWQTESRDVLGPDGDLLPVLGLVLVGAAVVVVLLVVERAVGADPTARRGGEPAPDVAGR</sequence>
<dbReference type="PANTHER" id="PTHR37308">
    <property type="entry name" value="INTEGRAL MEMBRANE PROTEIN"/>
    <property type="match status" value="1"/>
</dbReference>
<reference evidence="2 3" key="1">
    <citation type="journal article" date="2017" name="Int. J. Syst. Evol. Microbiol.">
        <title>Pseudokineococcus basanitobsidens sp. nov., isolated from volcanic rock.</title>
        <authorList>
            <person name="Lee D.W."/>
            <person name="Park M.Y."/>
            <person name="Kim J.J."/>
            <person name="Kim B.S."/>
        </authorList>
    </citation>
    <scope>NUCLEOTIDE SEQUENCE [LARGE SCALE GENOMIC DNA]</scope>
    <source>
        <strain evidence="2 3">DSM 103726</strain>
    </source>
</reference>
<feature type="transmembrane region" description="Helical" evidence="1">
    <location>
        <begin position="213"/>
        <end position="231"/>
    </location>
</feature>
<keyword evidence="1" id="KW-1133">Transmembrane helix</keyword>
<protein>
    <submittedName>
        <fullName evidence="2">DUF368 domain-containing protein</fullName>
    </submittedName>
</protein>
<dbReference type="Proteomes" id="UP001387100">
    <property type="component" value="Unassembled WGS sequence"/>
</dbReference>
<evidence type="ECO:0000256" key="1">
    <source>
        <dbReference type="SAM" id="Phobius"/>
    </source>
</evidence>
<feature type="transmembrane region" description="Helical" evidence="1">
    <location>
        <begin position="81"/>
        <end position="105"/>
    </location>
</feature>
<feature type="transmembrane region" description="Helical" evidence="1">
    <location>
        <begin position="117"/>
        <end position="135"/>
    </location>
</feature>
<organism evidence="2 3">
    <name type="scientific">Pseudokineococcus basanitobsidens</name>
    <dbReference type="NCBI Taxonomy" id="1926649"/>
    <lineage>
        <taxon>Bacteria</taxon>
        <taxon>Bacillati</taxon>
        <taxon>Actinomycetota</taxon>
        <taxon>Actinomycetes</taxon>
        <taxon>Kineosporiales</taxon>
        <taxon>Kineosporiaceae</taxon>
        <taxon>Pseudokineococcus</taxon>
    </lineage>
</organism>
<gene>
    <name evidence="2" type="ORF">WDZ17_14025</name>
</gene>
<accession>A0ABU8RN35</accession>
<dbReference type="Pfam" id="PF04018">
    <property type="entry name" value="VCA0040-like"/>
    <property type="match status" value="1"/>
</dbReference>
<dbReference type="InterPro" id="IPR007163">
    <property type="entry name" value="VCA0040-like"/>
</dbReference>
<proteinExistence type="predicted"/>
<keyword evidence="1" id="KW-0812">Transmembrane</keyword>
<feature type="transmembrane region" description="Helical" evidence="1">
    <location>
        <begin position="172"/>
        <end position="201"/>
    </location>
</feature>
<name>A0ABU8RN35_9ACTN</name>
<evidence type="ECO:0000313" key="2">
    <source>
        <dbReference type="EMBL" id="MEJ5946411.1"/>
    </source>
</evidence>